<name>A0A9N9AQE9_9GLOM</name>
<dbReference type="OrthoDB" id="2383056at2759"/>
<protein>
    <submittedName>
        <fullName evidence="1">22579_t:CDS:1</fullName>
    </submittedName>
</protein>
<accession>A0A9N9AQE9</accession>
<evidence type="ECO:0000313" key="1">
    <source>
        <dbReference type="EMBL" id="CAG8538902.1"/>
    </source>
</evidence>
<comment type="caution">
    <text evidence="1">The sequence shown here is derived from an EMBL/GenBank/DDBJ whole genome shotgun (WGS) entry which is preliminary data.</text>
</comment>
<organism evidence="1 2">
    <name type="scientific">Cetraspora pellucida</name>
    <dbReference type="NCBI Taxonomy" id="1433469"/>
    <lineage>
        <taxon>Eukaryota</taxon>
        <taxon>Fungi</taxon>
        <taxon>Fungi incertae sedis</taxon>
        <taxon>Mucoromycota</taxon>
        <taxon>Glomeromycotina</taxon>
        <taxon>Glomeromycetes</taxon>
        <taxon>Diversisporales</taxon>
        <taxon>Gigasporaceae</taxon>
        <taxon>Cetraspora</taxon>
    </lineage>
</organism>
<evidence type="ECO:0000313" key="2">
    <source>
        <dbReference type="Proteomes" id="UP000789759"/>
    </source>
</evidence>
<keyword evidence="2" id="KW-1185">Reference proteome</keyword>
<dbReference type="EMBL" id="CAJVQA010002178">
    <property type="protein sequence ID" value="CAG8538902.1"/>
    <property type="molecule type" value="Genomic_DNA"/>
</dbReference>
<proteinExistence type="predicted"/>
<reference evidence="1" key="1">
    <citation type="submission" date="2021-06" db="EMBL/GenBank/DDBJ databases">
        <authorList>
            <person name="Kallberg Y."/>
            <person name="Tangrot J."/>
            <person name="Rosling A."/>
        </authorList>
    </citation>
    <scope>NUCLEOTIDE SEQUENCE</scope>
    <source>
        <strain evidence="1">FL966</strain>
    </source>
</reference>
<dbReference type="Proteomes" id="UP000789759">
    <property type="component" value="Unassembled WGS sequence"/>
</dbReference>
<gene>
    <name evidence="1" type="ORF">CPELLU_LOCUS4203</name>
</gene>
<dbReference type="AlphaFoldDB" id="A0A9N9AQE9"/>
<sequence>MNATLQQHPVEISTIDHKTCPRKRFYFEDEPSHNVNKRVKTPPHLVNSFPSSTLRLSTFHSCSHDRKLLPLFQSSKTDLKENKNILEPESNSEMSRIIDLSTGESLESISNTEHQERQRLKRPLELVENDYKNSSSVESLNFEEGNFLAAMGETTVGNIYKRSRTSEKPTVNYIEDVEDTELIDHTVGAIQEFKNDVITCHPIPDFSSTSKVAIDPAKSLPLVVREKIPRKIEFTVQYQEAFNKYMRSQLDGVKDDEYNVRGKEMILYLRNNDEYIIKDGNFDDFTADSEGKIFEIDDKIEENDIQMMDTDETNACDTGVRLLFNESNQSLNEDDNMDIDE</sequence>